<dbReference type="InterPro" id="IPR011527">
    <property type="entry name" value="ABC1_TM_dom"/>
</dbReference>
<evidence type="ECO:0000313" key="11">
    <source>
        <dbReference type="Proteomes" id="UP001236415"/>
    </source>
</evidence>
<evidence type="ECO:0000259" key="8">
    <source>
        <dbReference type="PROSITE" id="PS50893"/>
    </source>
</evidence>
<keyword evidence="5 7" id="KW-1133">Transmembrane helix</keyword>
<dbReference type="InterPro" id="IPR014216">
    <property type="entry name" value="ABC_transptr_CydD"/>
</dbReference>
<dbReference type="PANTHER" id="PTHR24221">
    <property type="entry name" value="ATP-BINDING CASSETTE SUB-FAMILY B"/>
    <property type="match status" value="1"/>
</dbReference>
<evidence type="ECO:0000256" key="7">
    <source>
        <dbReference type="SAM" id="Phobius"/>
    </source>
</evidence>
<feature type="transmembrane region" description="Helical" evidence="7">
    <location>
        <begin position="55"/>
        <end position="72"/>
    </location>
</feature>
<feature type="transmembrane region" description="Helical" evidence="7">
    <location>
        <begin position="126"/>
        <end position="147"/>
    </location>
</feature>
<keyword evidence="11" id="KW-1185">Reference proteome</keyword>
<proteinExistence type="predicted"/>
<keyword evidence="2 7" id="KW-0812">Transmembrane</keyword>
<sequence length="589" mass="65454">MDRSWFTLRGIKIHLTVLGLISLLLGAAIIGQALFLAQGISMLFQEHPLEMAYKPLTLFFVCLIARYTIVWIQRKVSGRFAEEATERMREQLIESIFGQRNLCHTSGSSAEKITLVMEGVDKVRTYLELAIPRFVDMMVLTLVLWGWTMKLDLISGGILTVTLPLLIIFFILLGLAAKTQAERQWTSYQMLSHHYTDALRGLKTLKFLGRSKEHGKTIRLVSDHYRKATMKTLRVAFLSSFALDFFSMLSIAMVAVSLGIRLIGGSMGFTAALTVLLLTPEVFLPVRMLGSDYHASLDGREAWQSIKGMLAAQAASRKDRNANSHFEPDRKELVQPLDGDPFHLSSGLSITLSDVVVKGENDHSVLNTISADFSAQTAKLGMVGMSGAGKTTLLHLLAGLIEPAEGAFHVNGIKIEGDVRIQWQQQVALIPQHPHIFSESVLDNLRFYCPDATVEQAEEIIDVVGLRSLIDALPSGIHEPIGEGGRSISGGQAQRIALGRALLSKRPILILDEPTSHLDIETEWELKQTILKLLADKHLLLATHRLHWMKEMEHVWLMNHGELTDCGTSNAWLTKANWSDEAEKGEVSI</sequence>
<dbReference type="SUPFAM" id="SSF52540">
    <property type="entry name" value="P-loop containing nucleoside triphosphate hydrolases"/>
    <property type="match status" value="1"/>
</dbReference>
<dbReference type="CDD" id="cd18584">
    <property type="entry name" value="ABC_6TM_AarD_CydD"/>
    <property type="match status" value="1"/>
</dbReference>
<gene>
    <name evidence="10" type="primary">cydD</name>
    <name evidence="10" type="ORF">QPK24_13080</name>
</gene>
<dbReference type="CDD" id="cd03228">
    <property type="entry name" value="ABCC_MRP_Like"/>
    <property type="match status" value="1"/>
</dbReference>
<evidence type="ECO:0000256" key="2">
    <source>
        <dbReference type="ARBA" id="ARBA00022692"/>
    </source>
</evidence>
<dbReference type="InterPro" id="IPR039421">
    <property type="entry name" value="Type_1_exporter"/>
</dbReference>
<dbReference type="InterPro" id="IPR003439">
    <property type="entry name" value="ABC_transporter-like_ATP-bd"/>
</dbReference>
<dbReference type="PROSITE" id="PS50929">
    <property type="entry name" value="ABC_TM1F"/>
    <property type="match status" value="1"/>
</dbReference>
<evidence type="ECO:0000256" key="4">
    <source>
        <dbReference type="ARBA" id="ARBA00022840"/>
    </source>
</evidence>
<dbReference type="NCBIfam" id="TIGR02857">
    <property type="entry name" value="CydD"/>
    <property type="match status" value="1"/>
</dbReference>
<feature type="transmembrane region" description="Helical" evidence="7">
    <location>
        <begin position="153"/>
        <end position="177"/>
    </location>
</feature>
<name>A0ABY8WXJ0_9BACL</name>
<evidence type="ECO:0000313" key="10">
    <source>
        <dbReference type="EMBL" id="WIV17368.1"/>
    </source>
</evidence>
<dbReference type="Pfam" id="PF00005">
    <property type="entry name" value="ABC_tran"/>
    <property type="match status" value="1"/>
</dbReference>
<dbReference type="InterPro" id="IPR027417">
    <property type="entry name" value="P-loop_NTPase"/>
</dbReference>
<dbReference type="Gene3D" id="3.40.50.300">
    <property type="entry name" value="P-loop containing nucleotide triphosphate hydrolases"/>
    <property type="match status" value="1"/>
</dbReference>
<evidence type="ECO:0000256" key="5">
    <source>
        <dbReference type="ARBA" id="ARBA00022989"/>
    </source>
</evidence>
<comment type="subcellular location">
    <subcellularLocation>
        <location evidence="1">Cell membrane</location>
        <topology evidence="1">Multi-pass membrane protein</topology>
    </subcellularLocation>
</comment>
<dbReference type="Proteomes" id="UP001236415">
    <property type="component" value="Chromosome"/>
</dbReference>
<evidence type="ECO:0000259" key="9">
    <source>
        <dbReference type="PROSITE" id="PS50929"/>
    </source>
</evidence>
<feature type="transmembrane region" description="Helical" evidence="7">
    <location>
        <begin position="12"/>
        <end position="35"/>
    </location>
</feature>
<dbReference type="PROSITE" id="PS00211">
    <property type="entry name" value="ABC_TRANSPORTER_1"/>
    <property type="match status" value="1"/>
</dbReference>
<dbReference type="EMBL" id="CP127162">
    <property type="protein sequence ID" value="WIV17368.1"/>
    <property type="molecule type" value="Genomic_DNA"/>
</dbReference>
<dbReference type="SMART" id="SM00382">
    <property type="entry name" value="AAA"/>
    <property type="match status" value="1"/>
</dbReference>
<feature type="domain" description="ABC transmembrane type-1" evidence="9">
    <location>
        <begin position="17"/>
        <end position="298"/>
    </location>
</feature>
<feature type="transmembrane region" description="Helical" evidence="7">
    <location>
        <begin position="235"/>
        <end position="256"/>
    </location>
</feature>
<dbReference type="RefSeq" id="WP_285741700.1">
    <property type="nucleotide sequence ID" value="NZ_CP127162.1"/>
</dbReference>
<reference evidence="10 11" key="1">
    <citation type="submission" date="2023-06" db="EMBL/GenBank/DDBJ databases">
        <title>Paenibacillus polygonum sp. nov., an endophytic bacterium, isolated from Polygonum lapathifolium L. in Nanji Wetland National Nature Reserve, South of Poyang Lake, Jiangxi Province, China.</title>
        <authorList>
            <person name="Yu Z."/>
        </authorList>
    </citation>
    <scope>NUCLEOTIDE SEQUENCE [LARGE SCALE GENOMIC DNA]</scope>
    <source>
        <strain evidence="10 11">C31</strain>
    </source>
</reference>
<keyword evidence="3" id="KW-0547">Nucleotide-binding</keyword>
<evidence type="ECO:0000256" key="3">
    <source>
        <dbReference type="ARBA" id="ARBA00022741"/>
    </source>
</evidence>
<keyword evidence="6 7" id="KW-0472">Membrane</keyword>
<dbReference type="Pfam" id="PF00664">
    <property type="entry name" value="ABC_membrane"/>
    <property type="match status" value="1"/>
</dbReference>
<dbReference type="InterPro" id="IPR036640">
    <property type="entry name" value="ABC1_TM_sf"/>
</dbReference>
<organism evidence="10 11">
    <name type="scientific">Paenibacillus polygoni</name>
    <dbReference type="NCBI Taxonomy" id="3050112"/>
    <lineage>
        <taxon>Bacteria</taxon>
        <taxon>Bacillati</taxon>
        <taxon>Bacillota</taxon>
        <taxon>Bacilli</taxon>
        <taxon>Bacillales</taxon>
        <taxon>Paenibacillaceae</taxon>
        <taxon>Paenibacillus</taxon>
    </lineage>
</organism>
<accession>A0ABY8WXJ0</accession>
<dbReference type="SUPFAM" id="SSF90123">
    <property type="entry name" value="ABC transporter transmembrane region"/>
    <property type="match status" value="1"/>
</dbReference>
<dbReference type="Gene3D" id="1.20.1560.10">
    <property type="entry name" value="ABC transporter type 1, transmembrane domain"/>
    <property type="match status" value="1"/>
</dbReference>
<evidence type="ECO:0000256" key="1">
    <source>
        <dbReference type="ARBA" id="ARBA00004651"/>
    </source>
</evidence>
<dbReference type="PANTHER" id="PTHR24221:SF614">
    <property type="entry name" value="GLUTATHIONE_L-CYSTEINE TRANSPORT SYSTEM ATP-BINDING_PERMEASE PROTEIN CYDC"/>
    <property type="match status" value="1"/>
</dbReference>
<evidence type="ECO:0000256" key="6">
    <source>
        <dbReference type="ARBA" id="ARBA00023136"/>
    </source>
</evidence>
<dbReference type="PROSITE" id="PS50893">
    <property type="entry name" value="ABC_TRANSPORTER_2"/>
    <property type="match status" value="1"/>
</dbReference>
<dbReference type="InterPro" id="IPR003593">
    <property type="entry name" value="AAA+_ATPase"/>
</dbReference>
<feature type="domain" description="ABC transporter" evidence="8">
    <location>
        <begin position="350"/>
        <end position="585"/>
    </location>
</feature>
<keyword evidence="4" id="KW-0067">ATP-binding</keyword>
<protein>
    <submittedName>
        <fullName evidence="10">Thiol reductant ABC exporter subunit CydD</fullName>
    </submittedName>
</protein>
<dbReference type="InterPro" id="IPR017871">
    <property type="entry name" value="ABC_transporter-like_CS"/>
</dbReference>